<sequence length="216" mass="24851">MSMLTLRIHFLPISGILAGTYLTYAFMDSRLSPWLPPVSFLGLGLSSWLAAVAFVLTLMLAALWFFTTRHYTESYRAYLIEKKQPLQLDLIRTRPDVFEEYSRGIKSCLFVHAVELYLPILKAAVDWRVLSKEVREEYEKTVQELREQIDLHKSFDNVVVSPACSLRDVLAGRILELMTALAEISYRYACTQRSDQVTLVKIFIHVGEMMGSYIDQ</sequence>
<keyword evidence="2" id="KW-0472">Membrane</keyword>
<organism evidence="3 4">
    <name type="scientific">Rhodocollybia butyracea</name>
    <dbReference type="NCBI Taxonomy" id="206335"/>
    <lineage>
        <taxon>Eukaryota</taxon>
        <taxon>Fungi</taxon>
        <taxon>Dikarya</taxon>
        <taxon>Basidiomycota</taxon>
        <taxon>Agaricomycotina</taxon>
        <taxon>Agaricomycetes</taxon>
        <taxon>Agaricomycetidae</taxon>
        <taxon>Agaricales</taxon>
        <taxon>Marasmiineae</taxon>
        <taxon>Omphalotaceae</taxon>
        <taxon>Rhodocollybia</taxon>
    </lineage>
</organism>
<comment type="caution">
    <text evidence="3">The sequence shown here is derived from an EMBL/GenBank/DDBJ whole genome shotgun (WGS) entry which is preliminary data.</text>
</comment>
<dbReference type="AlphaFoldDB" id="A0A9P5PYE7"/>
<protein>
    <submittedName>
        <fullName evidence="3">Uncharacterized protein</fullName>
    </submittedName>
</protein>
<gene>
    <name evidence="3" type="ORF">BDP27DRAFT_1401980</name>
</gene>
<proteinExistence type="predicted"/>
<keyword evidence="2" id="KW-0812">Transmembrane</keyword>
<evidence type="ECO:0000313" key="4">
    <source>
        <dbReference type="Proteomes" id="UP000772434"/>
    </source>
</evidence>
<name>A0A9P5PYE7_9AGAR</name>
<evidence type="ECO:0000313" key="3">
    <source>
        <dbReference type="EMBL" id="KAF9070445.1"/>
    </source>
</evidence>
<dbReference type="Proteomes" id="UP000772434">
    <property type="component" value="Unassembled WGS sequence"/>
</dbReference>
<dbReference type="EMBL" id="JADNRY010000040">
    <property type="protein sequence ID" value="KAF9070445.1"/>
    <property type="molecule type" value="Genomic_DNA"/>
</dbReference>
<keyword evidence="4" id="KW-1185">Reference proteome</keyword>
<keyword evidence="1" id="KW-0175">Coiled coil</keyword>
<feature type="transmembrane region" description="Helical" evidence="2">
    <location>
        <begin position="47"/>
        <end position="66"/>
    </location>
</feature>
<evidence type="ECO:0000256" key="1">
    <source>
        <dbReference type="SAM" id="Coils"/>
    </source>
</evidence>
<reference evidence="3" key="1">
    <citation type="submission" date="2020-11" db="EMBL/GenBank/DDBJ databases">
        <authorList>
            <consortium name="DOE Joint Genome Institute"/>
            <person name="Ahrendt S."/>
            <person name="Riley R."/>
            <person name="Andreopoulos W."/>
            <person name="Labutti K."/>
            <person name="Pangilinan J."/>
            <person name="Ruiz-Duenas F.J."/>
            <person name="Barrasa J.M."/>
            <person name="Sanchez-Garcia M."/>
            <person name="Camarero S."/>
            <person name="Miyauchi S."/>
            <person name="Serrano A."/>
            <person name="Linde D."/>
            <person name="Babiker R."/>
            <person name="Drula E."/>
            <person name="Ayuso-Fernandez I."/>
            <person name="Pacheco R."/>
            <person name="Padilla G."/>
            <person name="Ferreira P."/>
            <person name="Barriuso J."/>
            <person name="Kellner H."/>
            <person name="Castanera R."/>
            <person name="Alfaro M."/>
            <person name="Ramirez L."/>
            <person name="Pisabarro A.G."/>
            <person name="Kuo A."/>
            <person name="Tritt A."/>
            <person name="Lipzen A."/>
            <person name="He G."/>
            <person name="Yan M."/>
            <person name="Ng V."/>
            <person name="Cullen D."/>
            <person name="Martin F."/>
            <person name="Rosso M.-N."/>
            <person name="Henrissat B."/>
            <person name="Hibbett D."/>
            <person name="Martinez A.T."/>
            <person name="Grigoriev I.V."/>
        </authorList>
    </citation>
    <scope>NUCLEOTIDE SEQUENCE</scope>
    <source>
        <strain evidence="3">AH 40177</strain>
    </source>
</reference>
<feature type="coiled-coil region" evidence="1">
    <location>
        <begin position="128"/>
        <end position="155"/>
    </location>
</feature>
<evidence type="ECO:0000256" key="2">
    <source>
        <dbReference type="SAM" id="Phobius"/>
    </source>
</evidence>
<keyword evidence="2" id="KW-1133">Transmembrane helix</keyword>
<feature type="transmembrane region" description="Helical" evidence="2">
    <location>
        <begin position="7"/>
        <end position="27"/>
    </location>
</feature>
<accession>A0A9P5PYE7</accession>